<accession>A0A0G0N772</accession>
<protein>
    <recommendedName>
        <fullName evidence="1">YoaR-like putative peptidoglycan binding domain-containing protein</fullName>
    </recommendedName>
</protein>
<evidence type="ECO:0000313" key="2">
    <source>
        <dbReference type="EMBL" id="KKR11288.1"/>
    </source>
</evidence>
<proteinExistence type="predicted"/>
<feature type="domain" description="YoaR-like putative peptidoglycan binding" evidence="1">
    <location>
        <begin position="250"/>
        <end position="315"/>
    </location>
</feature>
<dbReference type="PANTHER" id="PTHR35788:SF1">
    <property type="entry name" value="EXPORTED PROTEIN"/>
    <property type="match status" value="1"/>
</dbReference>
<dbReference type="EMBL" id="LBWP01000009">
    <property type="protein sequence ID" value="KKR11288.1"/>
    <property type="molecule type" value="Genomic_DNA"/>
</dbReference>
<gene>
    <name evidence="2" type="ORF">UT39_C0009G0048</name>
</gene>
<reference evidence="2 3" key="1">
    <citation type="journal article" date="2015" name="Nature">
        <title>rRNA introns, odd ribosomes, and small enigmatic genomes across a large radiation of phyla.</title>
        <authorList>
            <person name="Brown C.T."/>
            <person name="Hug L.A."/>
            <person name="Thomas B.C."/>
            <person name="Sharon I."/>
            <person name="Castelle C.J."/>
            <person name="Singh A."/>
            <person name="Wilkins M.J."/>
            <person name="Williams K.H."/>
            <person name="Banfield J.F."/>
        </authorList>
    </citation>
    <scope>NUCLEOTIDE SEQUENCE [LARGE SCALE GENOMIC DNA]</scope>
</reference>
<dbReference type="PATRIC" id="fig|1618550.3.peg.662"/>
<dbReference type="AlphaFoldDB" id="A0A0G0N772"/>
<evidence type="ECO:0000259" key="1">
    <source>
        <dbReference type="Pfam" id="PF12229"/>
    </source>
</evidence>
<dbReference type="InterPro" id="IPR052913">
    <property type="entry name" value="Glycopeptide_resist_protein"/>
</dbReference>
<name>A0A0G0N772_9BACT</name>
<dbReference type="STRING" id="1618550.UT39_C0009G0048"/>
<sequence length="587" mass="65963">MFCLPKMKRIIKSTDILKFAIVLIVILNLPLALEVGYRLYYKNRISHNVYFSETDVSGFNKNNFVDLINNKTKNFKTLTVYVESLPYEINLSEINYSVDGEQSWKNAALLKKYSSPGSGFISFTNYFKKVDAQPALTYTQQLLNNEVDKIISLVSTPAVFENLSLEDDQIVDIPGTDGYELDRVLLRQEVHNSLLKFSLKTPNLNLKHISANINSTEKSRLIFQANSLINKKMTIELNGVQSEINDQELISTLNDRPSVTRENVERIAQRITKTYDRETKNSVFVFSSGKVTEFAPSEEGVAVDKTLLINKIIEKRNLLANSNKLEISLDLPYTKTNPEITTGDINNLGIKEKIGHGESTFRGSASTRIHNIKLASSEFDGFLIAPGETFSFNKILGDVSKVTGYQQAYIIKDGQTVLGDGGGVCQVSTTMFRAALDAGLPIIERRSHSYRVSYYEQNSPPGLDATVFDPTTDMKFKNDTENYILIQAIFNSANSKLTFDFYGTSDGRVTTITKPVIKDVTPPPEDAYLDDPTLKTGVVKQIDYKAWGAKVYFNYKVERGGSVIFEKIFYSNYLPWQAKFLRGTAPA</sequence>
<organism evidence="2 3">
    <name type="scientific">Candidatus Woesebacteria bacterium GW2011_GWA1_39_21</name>
    <dbReference type="NCBI Taxonomy" id="1618550"/>
    <lineage>
        <taxon>Bacteria</taxon>
        <taxon>Candidatus Woeseibacteriota</taxon>
    </lineage>
</organism>
<dbReference type="Pfam" id="PF04294">
    <property type="entry name" value="VanW"/>
    <property type="match status" value="1"/>
</dbReference>
<dbReference type="InterPro" id="IPR007391">
    <property type="entry name" value="Vancomycin_resist_VanW"/>
</dbReference>
<dbReference type="PANTHER" id="PTHR35788">
    <property type="entry name" value="EXPORTED PROTEIN-RELATED"/>
    <property type="match status" value="1"/>
</dbReference>
<comment type="caution">
    <text evidence="2">The sequence shown here is derived from an EMBL/GenBank/DDBJ whole genome shotgun (WGS) entry which is preliminary data.</text>
</comment>
<evidence type="ECO:0000313" key="3">
    <source>
        <dbReference type="Proteomes" id="UP000034246"/>
    </source>
</evidence>
<dbReference type="Proteomes" id="UP000034246">
    <property type="component" value="Unassembled WGS sequence"/>
</dbReference>
<dbReference type="InterPro" id="IPR022029">
    <property type="entry name" value="YoaR-like_PG-bd"/>
</dbReference>
<dbReference type="Pfam" id="PF12229">
    <property type="entry name" value="PG_binding_4"/>
    <property type="match status" value="1"/>
</dbReference>